<feature type="compositionally biased region" description="Polar residues" evidence="1">
    <location>
        <begin position="201"/>
        <end position="216"/>
    </location>
</feature>
<dbReference type="Proteomes" id="UP000525078">
    <property type="component" value="Unassembled WGS sequence"/>
</dbReference>
<feature type="compositionally biased region" description="Polar residues" evidence="1">
    <location>
        <begin position="68"/>
        <end position="84"/>
    </location>
</feature>
<dbReference type="Proteomes" id="UP000583929">
    <property type="component" value="Unassembled WGS sequence"/>
</dbReference>
<feature type="compositionally biased region" description="Basic residues" evidence="1">
    <location>
        <begin position="26"/>
        <end position="36"/>
    </location>
</feature>
<feature type="region of interest" description="Disordered" evidence="1">
    <location>
        <begin position="26"/>
        <end position="131"/>
    </location>
</feature>
<dbReference type="EMBL" id="JAATIQ010000077">
    <property type="protein sequence ID" value="KAF4387706.1"/>
    <property type="molecule type" value="Genomic_DNA"/>
</dbReference>
<feature type="compositionally biased region" description="Basic residues" evidence="1">
    <location>
        <begin position="52"/>
        <end position="62"/>
    </location>
</feature>
<gene>
    <name evidence="2" type="ORF">F8388_024336</name>
    <name evidence="3" type="ORF">G4B88_004033</name>
</gene>
<reference evidence="4 5" key="1">
    <citation type="journal article" date="2020" name="bioRxiv">
        <title>Sequence and annotation of 42 cannabis genomes reveals extensive copy number variation in cannabinoid synthesis and pathogen resistance genes.</title>
        <authorList>
            <person name="Mckernan K.J."/>
            <person name="Helbert Y."/>
            <person name="Kane L.T."/>
            <person name="Ebling H."/>
            <person name="Zhang L."/>
            <person name="Liu B."/>
            <person name="Eaton Z."/>
            <person name="Mclaughlin S."/>
            <person name="Kingan S."/>
            <person name="Baybayan P."/>
            <person name="Concepcion G."/>
            <person name="Jordan M."/>
            <person name="Riva A."/>
            <person name="Barbazuk W."/>
            <person name="Harkins T."/>
        </authorList>
    </citation>
    <scope>NUCLEOTIDE SEQUENCE [LARGE SCALE GENOMIC DNA]</scope>
    <source>
        <strain evidence="4 5">cv. Jamaican Lion 4</strain>
        <strain evidence="3">Father</strain>
        <strain evidence="2">Mother</strain>
        <tissue evidence="3">Leaf</tissue>
    </source>
</reference>
<name>A0A7J6GXM6_CANSA</name>
<feature type="region of interest" description="Disordered" evidence="1">
    <location>
        <begin position="200"/>
        <end position="233"/>
    </location>
</feature>
<dbReference type="EMBL" id="JAATIP010000290">
    <property type="protein sequence ID" value="KAF4353767.1"/>
    <property type="molecule type" value="Genomic_DNA"/>
</dbReference>
<organism evidence="3 5">
    <name type="scientific">Cannabis sativa</name>
    <name type="common">Hemp</name>
    <name type="synonym">Marijuana</name>
    <dbReference type="NCBI Taxonomy" id="3483"/>
    <lineage>
        <taxon>Eukaryota</taxon>
        <taxon>Viridiplantae</taxon>
        <taxon>Streptophyta</taxon>
        <taxon>Embryophyta</taxon>
        <taxon>Tracheophyta</taxon>
        <taxon>Spermatophyta</taxon>
        <taxon>Magnoliopsida</taxon>
        <taxon>eudicotyledons</taxon>
        <taxon>Gunneridae</taxon>
        <taxon>Pentapetalae</taxon>
        <taxon>rosids</taxon>
        <taxon>fabids</taxon>
        <taxon>Rosales</taxon>
        <taxon>Cannabaceae</taxon>
        <taxon>Cannabis</taxon>
    </lineage>
</organism>
<dbReference type="PANTHER" id="PTHR35099">
    <property type="entry name" value="OS02G0182700 PROTEIN"/>
    <property type="match status" value="1"/>
</dbReference>
<keyword evidence="5" id="KW-1185">Reference proteome</keyword>
<accession>A0A7J6GXM6</accession>
<dbReference type="AlphaFoldDB" id="A0A7J6GXM6"/>
<dbReference type="PANTHER" id="PTHR35099:SF10">
    <property type="entry name" value="BZIP DOMAIN-CONTAINING PROTEIN"/>
    <property type="match status" value="1"/>
</dbReference>
<proteinExistence type="predicted"/>
<sequence length="261" mass="29107">MSDDDWVKLAMNDDVTVADLLFRLRKAGYERRRRPPPPRQPSPPLKLYWSVRQRRSSKPIVKKKSDSTRASPTTPLSWSGATSVSGGGCAIDGFEESSKPSKLTGGARSKVSSVKGEPTTSKRPRKKKTLAELKEEETLLLRERKKLKTEIATMLLNIEKQKATKENFNRFKLELDSPQKVKTEISYRAEQVDAIAVSKHGSISQQTEADQRNQLVAQPHPPQDVEELENEKETGFCLPDLNLPADTDFSSSGGVVLYGIS</sequence>
<comment type="caution">
    <text evidence="3">The sequence shown here is derived from an EMBL/GenBank/DDBJ whole genome shotgun (WGS) entry which is preliminary data.</text>
</comment>
<evidence type="ECO:0000313" key="2">
    <source>
        <dbReference type="EMBL" id="KAF4353767.1"/>
    </source>
</evidence>
<protein>
    <submittedName>
        <fullName evidence="3">Uncharacterized protein</fullName>
    </submittedName>
</protein>
<evidence type="ECO:0000313" key="3">
    <source>
        <dbReference type="EMBL" id="KAF4387706.1"/>
    </source>
</evidence>
<evidence type="ECO:0000256" key="1">
    <source>
        <dbReference type="SAM" id="MobiDB-lite"/>
    </source>
</evidence>
<evidence type="ECO:0000313" key="4">
    <source>
        <dbReference type="Proteomes" id="UP000525078"/>
    </source>
</evidence>
<evidence type="ECO:0000313" key="5">
    <source>
        <dbReference type="Proteomes" id="UP000583929"/>
    </source>
</evidence>